<dbReference type="PANTHER" id="PTHR35936:SF25">
    <property type="entry name" value="ABC TRANSPORTER SUBSTRATE-BINDING PROTEIN"/>
    <property type="match status" value="1"/>
</dbReference>
<accession>A0A7T8EAU2</accession>
<comment type="similarity">
    <text evidence="1">Belongs to the bacterial solute-binding protein 3 family.</text>
</comment>
<evidence type="ECO:0000256" key="1">
    <source>
        <dbReference type="ARBA" id="ARBA00010333"/>
    </source>
</evidence>
<dbReference type="Pfam" id="PF00497">
    <property type="entry name" value="SBP_bac_3"/>
    <property type="match status" value="1"/>
</dbReference>
<dbReference type="RefSeq" id="WP_219160808.1">
    <property type="nucleotide sequence ID" value="NZ_CP032664.1"/>
</dbReference>
<feature type="chain" id="PRO_5031248954" evidence="3">
    <location>
        <begin position="26"/>
        <end position="250"/>
    </location>
</feature>
<dbReference type="SUPFAM" id="SSF53850">
    <property type="entry name" value="Periplasmic binding protein-like II"/>
    <property type="match status" value="1"/>
</dbReference>
<evidence type="ECO:0000256" key="3">
    <source>
        <dbReference type="SAM" id="SignalP"/>
    </source>
</evidence>
<dbReference type="InterPro" id="IPR001638">
    <property type="entry name" value="Solute-binding_3/MltF_N"/>
</dbReference>
<keyword evidence="2 3" id="KW-0732">Signal</keyword>
<organism evidence="5">
    <name type="scientific">Shewanella algae</name>
    <dbReference type="NCBI Taxonomy" id="38313"/>
    <lineage>
        <taxon>Bacteria</taxon>
        <taxon>Pseudomonadati</taxon>
        <taxon>Pseudomonadota</taxon>
        <taxon>Gammaproteobacteria</taxon>
        <taxon>Alteromonadales</taxon>
        <taxon>Shewanellaceae</taxon>
        <taxon>Shewanella</taxon>
    </lineage>
</organism>
<dbReference type="SMART" id="SM00062">
    <property type="entry name" value="PBPb"/>
    <property type="match status" value="1"/>
</dbReference>
<dbReference type="PANTHER" id="PTHR35936">
    <property type="entry name" value="MEMBRANE-BOUND LYTIC MUREIN TRANSGLYCOSYLASE F"/>
    <property type="match status" value="1"/>
</dbReference>
<name>A0A7T8EAU2_9GAMM</name>
<gene>
    <name evidence="5" type="ORF">D7032_06525</name>
</gene>
<dbReference type="AlphaFoldDB" id="A0A7T8EAU2"/>
<dbReference type="Gene3D" id="3.40.190.10">
    <property type="entry name" value="Periplasmic binding protein-like II"/>
    <property type="match status" value="2"/>
</dbReference>
<sequence length="250" mass="28143">MRMRSGIIAVLTCFIYMFSSTLAWAEAETKVLLAAEDSWPPFADRTGQGLSHQLITAAFSIEHIQVESLVVPYSRALMMARKGQVQGVFNVTRERSTEPDFLFGEEPLFVANASFYYNRNRPLNAQNKWQLPKGSVVGIIKGYEYGDEFAKLSRQLQLVPVASQEQLLNLLLLNRIDAAIMFDKVAEGFIKRMGVEEEILPAFSNHQSRIFLAFSLQNASSPKLAKALDEGLRQMKQSGQYQQIISSSRL</sequence>
<reference evidence="5" key="1">
    <citation type="submission" date="2018-09" db="EMBL/GenBank/DDBJ databases">
        <title>Genome sequencing and analysis.</title>
        <authorList>
            <person name="Huang Y.-T."/>
        </authorList>
    </citation>
    <scope>NUCLEOTIDE SEQUENCE</scope>
    <source>
        <strain evidence="5">HIDE</strain>
    </source>
</reference>
<evidence type="ECO:0000313" key="5">
    <source>
        <dbReference type="EMBL" id="QQO82934.1"/>
    </source>
</evidence>
<feature type="signal peptide" evidence="3">
    <location>
        <begin position="1"/>
        <end position="25"/>
    </location>
</feature>
<proteinExistence type="inferred from homology"/>
<protein>
    <submittedName>
        <fullName evidence="5">Amino acid ABC transporter substrate-binding protein</fullName>
    </submittedName>
</protein>
<evidence type="ECO:0000259" key="4">
    <source>
        <dbReference type="SMART" id="SM00062"/>
    </source>
</evidence>
<evidence type="ECO:0000256" key="2">
    <source>
        <dbReference type="ARBA" id="ARBA00022729"/>
    </source>
</evidence>
<feature type="domain" description="Solute-binding protein family 3/N-terminal" evidence="4">
    <location>
        <begin position="30"/>
        <end position="248"/>
    </location>
</feature>
<dbReference type="EMBL" id="CP032664">
    <property type="protein sequence ID" value="QQO82934.1"/>
    <property type="molecule type" value="Genomic_DNA"/>
</dbReference>